<comment type="caution">
    <text evidence="2">The sequence shown here is derived from an EMBL/GenBank/DDBJ whole genome shotgun (WGS) entry which is preliminary data.</text>
</comment>
<dbReference type="Proteomes" id="UP000290106">
    <property type="component" value="Unassembled WGS sequence"/>
</dbReference>
<evidence type="ECO:0000313" key="3">
    <source>
        <dbReference type="Proteomes" id="UP000290106"/>
    </source>
</evidence>
<evidence type="ECO:0000313" key="2">
    <source>
        <dbReference type="EMBL" id="RXS74783.1"/>
    </source>
</evidence>
<name>A0A4Q1RGM6_9FIRM</name>
<feature type="domain" description="HMA" evidence="1">
    <location>
        <begin position="2"/>
        <end position="67"/>
    </location>
</feature>
<dbReference type="AlphaFoldDB" id="A0A4Q1RGM6"/>
<dbReference type="GO" id="GO:0046872">
    <property type="term" value="F:metal ion binding"/>
    <property type="evidence" value="ECO:0007669"/>
    <property type="project" value="InterPro"/>
</dbReference>
<dbReference type="EMBL" id="SDKC01000001">
    <property type="protein sequence ID" value="RXS74783.1"/>
    <property type="molecule type" value="Genomic_DNA"/>
</dbReference>
<dbReference type="InterPro" id="IPR036163">
    <property type="entry name" value="HMA_dom_sf"/>
</dbReference>
<dbReference type="RefSeq" id="WP_022173159.1">
    <property type="nucleotide sequence ID" value="NZ_JBGKFY010000002.1"/>
</dbReference>
<reference evidence="2 3" key="1">
    <citation type="submission" date="2019-01" db="EMBL/GenBank/DDBJ databases">
        <title>Blautia sp. nov. KGMB01111 isolated human feces.</title>
        <authorList>
            <person name="Park J.-E."/>
            <person name="Kim J.-S."/>
            <person name="Park S.-H."/>
        </authorList>
    </citation>
    <scope>NUCLEOTIDE SEQUENCE [LARGE SCALE GENOMIC DNA]</scope>
    <source>
        <strain evidence="2 3">KGMB01111</strain>
    </source>
</reference>
<proteinExistence type="predicted"/>
<keyword evidence="3" id="KW-1185">Reference proteome</keyword>
<accession>A0A4Q1RGM6</accession>
<gene>
    <name evidence="2" type="ORF">ETP43_05845</name>
</gene>
<dbReference type="OrthoDB" id="9813965at2"/>
<dbReference type="CDD" id="cd00371">
    <property type="entry name" value="HMA"/>
    <property type="match status" value="1"/>
</dbReference>
<dbReference type="SUPFAM" id="SSF55008">
    <property type="entry name" value="HMA, heavy metal-associated domain"/>
    <property type="match status" value="1"/>
</dbReference>
<organism evidence="2 3">
    <name type="scientific">Blautia faecicola</name>
    <dbReference type="NCBI Taxonomy" id="2509240"/>
    <lineage>
        <taxon>Bacteria</taxon>
        <taxon>Bacillati</taxon>
        <taxon>Bacillota</taxon>
        <taxon>Clostridia</taxon>
        <taxon>Lachnospirales</taxon>
        <taxon>Lachnospiraceae</taxon>
        <taxon>Blautia</taxon>
    </lineage>
</organism>
<sequence>MVKTIVGVDGMMCGMCESHVNEAVRNAFSIKKVSSSHGKKQTEIISEESLDHEKLKAAIEKTGYQVTSVTEEPYKKKGFSLFGR</sequence>
<dbReference type="InterPro" id="IPR006121">
    <property type="entry name" value="HMA_dom"/>
</dbReference>
<dbReference type="Pfam" id="PF00403">
    <property type="entry name" value="HMA"/>
    <property type="match status" value="1"/>
</dbReference>
<protein>
    <submittedName>
        <fullName evidence="2">Heavy-metal-associated domain-containing protein</fullName>
    </submittedName>
</protein>
<evidence type="ECO:0000259" key="1">
    <source>
        <dbReference type="PROSITE" id="PS50846"/>
    </source>
</evidence>
<dbReference type="PROSITE" id="PS50846">
    <property type="entry name" value="HMA_2"/>
    <property type="match status" value="1"/>
</dbReference>
<dbReference type="Gene3D" id="3.30.70.100">
    <property type="match status" value="1"/>
</dbReference>